<dbReference type="SUPFAM" id="SSF52833">
    <property type="entry name" value="Thioredoxin-like"/>
    <property type="match status" value="1"/>
</dbReference>
<dbReference type="OrthoDB" id="5348456at2"/>
<evidence type="ECO:0000313" key="2">
    <source>
        <dbReference type="Proteomes" id="UP000003277"/>
    </source>
</evidence>
<comment type="caution">
    <text evidence="1">The sequence shown here is derived from an EMBL/GenBank/DDBJ whole genome shotgun (WGS) entry which is preliminary data.</text>
</comment>
<dbReference type="eggNOG" id="COG0695">
    <property type="taxonomic scope" value="Bacteria"/>
</dbReference>
<dbReference type="RefSeq" id="WP_008859976.1">
    <property type="nucleotide sequence ID" value="NZ_JH591188.1"/>
</dbReference>
<dbReference type="PATRIC" id="fig|742743.3.peg.1515"/>
<dbReference type="InterPro" id="IPR036249">
    <property type="entry name" value="Thioredoxin-like_sf"/>
</dbReference>
<keyword evidence="2" id="KW-1185">Reference proteome</keyword>
<dbReference type="PROSITE" id="PS51354">
    <property type="entry name" value="GLUTAREDOXIN_2"/>
    <property type="match status" value="1"/>
</dbReference>
<dbReference type="STRING" id="742743.HMPREF9453_01482"/>
<reference evidence="1 2" key="1">
    <citation type="submission" date="2011-11" db="EMBL/GenBank/DDBJ databases">
        <title>The Genome Sequence of Dialister succinatiphilus YIT 11850.</title>
        <authorList>
            <consortium name="The Broad Institute Genome Sequencing Platform"/>
            <person name="Earl A."/>
            <person name="Ward D."/>
            <person name="Feldgarden M."/>
            <person name="Gevers D."/>
            <person name="Morotomi M."/>
            <person name="Young S.K."/>
            <person name="Zeng Q."/>
            <person name="Gargeya S."/>
            <person name="Fitzgerald M."/>
            <person name="Haas B."/>
            <person name="Abouelleil A."/>
            <person name="Alvarado L."/>
            <person name="Arachchi H.M."/>
            <person name="Berlin A."/>
            <person name="Brown A."/>
            <person name="Chapman S.B."/>
            <person name="Dunbar C."/>
            <person name="Gearin G."/>
            <person name="Goldberg J."/>
            <person name="Griggs A."/>
            <person name="Gujja S."/>
            <person name="Heiman D."/>
            <person name="Howarth C."/>
            <person name="Lui A."/>
            <person name="MacDonald P.J.P."/>
            <person name="Montmayeur A."/>
            <person name="Murphy C."/>
            <person name="Neiman D."/>
            <person name="Pearson M."/>
            <person name="Priest M."/>
            <person name="Roberts A."/>
            <person name="Saif S."/>
            <person name="Shea T."/>
            <person name="Sisk P."/>
            <person name="Stolte C."/>
            <person name="Sykes S."/>
            <person name="Wortman J."/>
            <person name="Nusbaum C."/>
            <person name="Birren B."/>
        </authorList>
    </citation>
    <scope>NUCLEOTIDE SEQUENCE [LARGE SCALE GENOMIC DNA]</scope>
    <source>
        <strain evidence="1 2">YIT 11850</strain>
    </source>
</reference>
<dbReference type="Proteomes" id="UP000003277">
    <property type="component" value="Unassembled WGS sequence"/>
</dbReference>
<dbReference type="Gene3D" id="3.40.30.10">
    <property type="entry name" value="Glutaredoxin"/>
    <property type="match status" value="1"/>
</dbReference>
<sequence length="94" mass="10831">MKKVIMIKIPGCPYCAKARKAIGLLQEEEPYKDIKVEEIDETTQPDLAAPYGKDYYYVPSLFIEGKKYFEAKPGMDYDTIEKAVRDVFEEARKA</sequence>
<dbReference type="HOGENOM" id="CLU_090389_20_1_9"/>
<organism evidence="1 2">
    <name type="scientific">Dialister succinatiphilus YIT 11850</name>
    <dbReference type="NCBI Taxonomy" id="742743"/>
    <lineage>
        <taxon>Bacteria</taxon>
        <taxon>Bacillati</taxon>
        <taxon>Bacillota</taxon>
        <taxon>Negativicutes</taxon>
        <taxon>Veillonellales</taxon>
        <taxon>Veillonellaceae</taxon>
        <taxon>Dialister</taxon>
    </lineage>
</organism>
<proteinExistence type="predicted"/>
<name>H1D1J4_9FIRM</name>
<gene>
    <name evidence="1" type="ORF">HMPREF9453_01482</name>
</gene>
<dbReference type="AlphaFoldDB" id="H1D1J4"/>
<evidence type="ECO:0000313" key="1">
    <source>
        <dbReference type="EMBL" id="EHO62617.1"/>
    </source>
</evidence>
<accession>H1D1J4</accession>
<dbReference type="EMBL" id="ADLT01000049">
    <property type="protein sequence ID" value="EHO62617.1"/>
    <property type="molecule type" value="Genomic_DNA"/>
</dbReference>
<protein>
    <submittedName>
        <fullName evidence="1">Uncharacterized protein</fullName>
    </submittedName>
</protein>